<accession>A0A444IP52</accession>
<feature type="non-terminal residue" evidence="1">
    <location>
        <position position="1"/>
    </location>
</feature>
<organism evidence="1 2">
    <name type="scientific">Candidatus Electrothrix marina</name>
    <dbReference type="NCBI Taxonomy" id="1859130"/>
    <lineage>
        <taxon>Bacteria</taxon>
        <taxon>Pseudomonadati</taxon>
        <taxon>Thermodesulfobacteriota</taxon>
        <taxon>Desulfobulbia</taxon>
        <taxon>Desulfobulbales</taxon>
        <taxon>Desulfobulbaceae</taxon>
        <taxon>Candidatus Electrothrix</taxon>
    </lineage>
</organism>
<evidence type="ECO:0000313" key="1">
    <source>
        <dbReference type="EMBL" id="RWX42780.1"/>
    </source>
</evidence>
<feature type="non-terminal residue" evidence="1">
    <location>
        <position position="249"/>
    </location>
</feature>
<protein>
    <submittedName>
        <fullName evidence="1">Uncharacterized protein</fullName>
    </submittedName>
</protein>
<comment type="caution">
    <text evidence="1">The sequence shown here is derived from an EMBL/GenBank/DDBJ whole genome shotgun (WGS) entry which is preliminary data.</text>
</comment>
<name>A0A444IP52_9BACT</name>
<sequence>SFSKLITVILQYYLQEYPDLLNAPSRQLIQQTVERNGAVDLNRYLLTPFGEWKRDKRLGSISVFHPDDDGRKSFVSNAQTLLKHGYKIAFAKQYTPYQDASTQELSKRAIQRAGSGKGLAALFDTMRRNPFATAFVKKVNGIIITHSVYVYADEANQQLLMKRFLQGDDEMFAQRGHSYWRSEQITDPLEKLKENKQITADDLTGRQRFLSLGSCGGVKAYTKLTRMFLGHIDILATIGTGMAIINDPK</sequence>
<proteinExistence type="predicted"/>
<reference evidence="1 2" key="1">
    <citation type="submission" date="2017-01" db="EMBL/GenBank/DDBJ databases">
        <title>The cable genome- insights into the physiology and evolution of filamentous bacteria capable of sulfide oxidation via long distance electron transfer.</title>
        <authorList>
            <person name="Schreiber L."/>
            <person name="Bjerg J.T."/>
            <person name="Boggild A."/>
            <person name="Van De Vossenberg J."/>
            <person name="Meysman F."/>
            <person name="Nielsen L.P."/>
            <person name="Schramm A."/>
            <person name="Kjeldsen K.U."/>
        </authorList>
    </citation>
    <scope>NUCLEOTIDE SEQUENCE [LARGE SCALE GENOMIC DNA]</scope>
    <source>
        <strain evidence="1">A2</strain>
    </source>
</reference>
<evidence type="ECO:0000313" key="2">
    <source>
        <dbReference type="Proteomes" id="UP000286862"/>
    </source>
</evidence>
<dbReference type="Proteomes" id="UP000286862">
    <property type="component" value="Unassembled WGS sequence"/>
</dbReference>
<dbReference type="EMBL" id="MTKQ01000444">
    <property type="protein sequence ID" value="RWX42780.1"/>
    <property type="molecule type" value="Genomic_DNA"/>
</dbReference>
<dbReference type="AlphaFoldDB" id="A0A444IP52"/>
<gene>
    <name evidence="1" type="ORF">VT99_14441</name>
</gene>